<evidence type="ECO:0000313" key="12">
    <source>
        <dbReference type="Proteomes" id="UP000031876"/>
    </source>
</evidence>
<evidence type="ECO:0000256" key="5">
    <source>
        <dbReference type="ARBA" id="ARBA00023136"/>
    </source>
</evidence>
<gene>
    <name evidence="11" type="primary">gerKC</name>
    <name evidence="10" type="ORF">BF38_1880</name>
    <name evidence="11" type="ORF">FOC89_17060</name>
</gene>
<dbReference type="GO" id="GO:0016020">
    <property type="term" value="C:membrane"/>
    <property type="evidence" value="ECO:0007669"/>
    <property type="project" value="UniProtKB-SubCell"/>
</dbReference>
<dbReference type="Proteomes" id="UP000501107">
    <property type="component" value="Chromosome"/>
</dbReference>
<evidence type="ECO:0000256" key="1">
    <source>
        <dbReference type="ARBA" id="ARBA00004635"/>
    </source>
</evidence>
<evidence type="ECO:0000313" key="10">
    <source>
        <dbReference type="EMBL" id="AJG77978.1"/>
    </source>
</evidence>
<dbReference type="InterPro" id="IPR038501">
    <property type="entry name" value="Spore_GerAC_C_sf"/>
</dbReference>
<keyword evidence="3" id="KW-0309">Germination</keyword>
<keyword evidence="7" id="KW-0449">Lipoprotein</keyword>
<keyword evidence="5" id="KW-0472">Membrane</keyword>
<keyword evidence="4" id="KW-0732">Signal</keyword>
<organism evidence="11 13">
    <name type="scientific">Bacillus thuringiensis</name>
    <dbReference type="NCBI Taxonomy" id="1428"/>
    <lineage>
        <taxon>Bacteria</taxon>
        <taxon>Bacillati</taxon>
        <taxon>Bacillota</taxon>
        <taxon>Bacilli</taxon>
        <taxon>Bacillales</taxon>
        <taxon>Bacillaceae</taxon>
        <taxon>Bacillus</taxon>
        <taxon>Bacillus cereus group</taxon>
    </lineage>
</organism>
<sequence>MFKKRVKLLFILCTSAFLSGCWDQEPLREARLAYSIGSDITEENKLQQTIELVKSSSGEQASFENEIHSATGHNIRDTSDALKKNVTGNIRYFKYGVQLLGTKILKKGVLPYLDVSFRDPTNPTALVKLIAVDGETSEILEKKKVGNLLIGDFLKKKVKSLEDMSVFPKETLETAATKMLDPGKDFTLPSIKIKGKEVITNGLALFNNDKLTGHLPLKQSVLFVLLTGKMGTSARITQKLTSDESEKTSDYLTMEVSNRKLKRDLKITTDKKGNVYAHIKLQLKVIALEAPRDNLYKMDERKKLNKELSKQLTKEAKKITNKLQKANCDAFGIGRHLIAYHPDLWKKKKWNKDYAKVKFKPEVDVNILYSGVLK</sequence>
<dbReference type="Proteomes" id="UP000031876">
    <property type="component" value="Chromosome"/>
</dbReference>
<dbReference type="InterPro" id="IPR057336">
    <property type="entry name" value="GerAC_N"/>
</dbReference>
<dbReference type="RefSeq" id="WP_000474029.1">
    <property type="nucleotide sequence ID" value="NZ_CP009335.1"/>
</dbReference>
<reference evidence="11 13" key="2">
    <citation type="submission" date="2020-05" db="EMBL/GenBank/DDBJ databases">
        <title>FDA dAtabase for Regulatory Grade micrObial Sequences (FDA-ARGOS): Supporting development and validation of Infectious Disease Dx tests.</title>
        <authorList>
            <person name="Nelson B."/>
            <person name="Plummer A."/>
            <person name="Tallon L."/>
            <person name="Sadzewicz L."/>
            <person name="Zhao X."/>
            <person name="Vavikolanu K."/>
            <person name="Mehta A."/>
            <person name="Aluvathingal J."/>
            <person name="Nadendla S."/>
            <person name="Myers T."/>
            <person name="Yan Y."/>
            <person name="Sichtig H."/>
        </authorList>
    </citation>
    <scope>NUCLEOTIDE SEQUENCE [LARGE SCALE GENOMIC DNA]</scope>
    <source>
        <strain evidence="11 13">FDAARGOS_795</strain>
    </source>
</reference>
<dbReference type="Pfam" id="PF25198">
    <property type="entry name" value="Spore_GerAC_N"/>
    <property type="match status" value="1"/>
</dbReference>
<dbReference type="EMBL" id="CP053980">
    <property type="protein sequence ID" value="QKH25573.1"/>
    <property type="molecule type" value="Genomic_DNA"/>
</dbReference>
<evidence type="ECO:0000256" key="4">
    <source>
        <dbReference type="ARBA" id="ARBA00022729"/>
    </source>
</evidence>
<evidence type="ECO:0000256" key="2">
    <source>
        <dbReference type="ARBA" id="ARBA00007886"/>
    </source>
</evidence>
<dbReference type="PANTHER" id="PTHR35789:SF1">
    <property type="entry name" value="SPORE GERMINATION PROTEIN B3"/>
    <property type="match status" value="1"/>
</dbReference>
<evidence type="ECO:0000259" key="9">
    <source>
        <dbReference type="Pfam" id="PF25198"/>
    </source>
</evidence>
<dbReference type="AlphaFoldDB" id="A0A0B5XEC7"/>
<dbReference type="Pfam" id="PF05504">
    <property type="entry name" value="Spore_GerAC"/>
    <property type="match status" value="1"/>
</dbReference>
<evidence type="ECO:0000313" key="13">
    <source>
        <dbReference type="Proteomes" id="UP000501107"/>
    </source>
</evidence>
<feature type="domain" description="Spore germination GerAC-like C-terminal" evidence="8">
    <location>
        <begin position="201"/>
        <end position="371"/>
    </location>
</feature>
<dbReference type="InterPro" id="IPR008844">
    <property type="entry name" value="Spore_GerAC-like"/>
</dbReference>
<evidence type="ECO:0000256" key="7">
    <source>
        <dbReference type="ARBA" id="ARBA00023288"/>
    </source>
</evidence>
<comment type="subcellular location">
    <subcellularLocation>
        <location evidence="1">Membrane</location>
        <topology evidence="1">Lipid-anchor</topology>
    </subcellularLocation>
</comment>
<dbReference type="KEGG" id="btw:BF38_1880"/>
<evidence type="ECO:0000256" key="3">
    <source>
        <dbReference type="ARBA" id="ARBA00022544"/>
    </source>
</evidence>
<evidence type="ECO:0000256" key="6">
    <source>
        <dbReference type="ARBA" id="ARBA00023139"/>
    </source>
</evidence>
<dbReference type="PANTHER" id="PTHR35789">
    <property type="entry name" value="SPORE GERMINATION PROTEIN B3"/>
    <property type="match status" value="1"/>
</dbReference>
<dbReference type="Gene3D" id="3.30.300.210">
    <property type="entry name" value="Nutrient germinant receptor protein C, domain 3"/>
    <property type="match status" value="1"/>
</dbReference>
<reference evidence="10 12" key="1">
    <citation type="journal article" date="2015" name="Genome Announc.">
        <title>Complete genome sequences for 35 biothreat assay-relevant bacillus species.</title>
        <authorList>
            <person name="Johnson S.L."/>
            <person name="Daligault H.E."/>
            <person name="Davenport K.W."/>
            <person name="Jaissle J."/>
            <person name="Frey K.G."/>
            <person name="Ladner J.T."/>
            <person name="Broomall S.M."/>
            <person name="Bishop-Lilly K.A."/>
            <person name="Bruce D.C."/>
            <person name="Gibbons H.S."/>
            <person name="Coyne S.R."/>
            <person name="Lo C.C."/>
            <person name="Meincke L."/>
            <person name="Munk A.C."/>
            <person name="Koroleva G.I."/>
            <person name="Rosenzweig C.N."/>
            <person name="Palacios G.F."/>
            <person name="Redden C.L."/>
            <person name="Minogue T.D."/>
            <person name="Chain P.S."/>
        </authorList>
    </citation>
    <scope>NUCLEOTIDE SEQUENCE [LARGE SCALE GENOMIC DNA]</scope>
    <source>
        <strain evidence="10 12">HD1011</strain>
    </source>
</reference>
<name>A0A0B5XEC7_BACTU</name>
<evidence type="ECO:0000313" key="11">
    <source>
        <dbReference type="EMBL" id="QKH25573.1"/>
    </source>
</evidence>
<evidence type="ECO:0000259" key="8">
    <source>
        <dbReference type="Pfam" id="PF05504"/>
    </source>
</evidence>
<dbReference type="EMBL" id="CP009335">
    <property type="protein sequence ID" value="AJG77978.1"/>
    <property type="molecule type" value="Genomic_DNA"/>
</dbReference>
<comment type="similarity">
    <text evidence="2">Belongs to the GerABKC lipoprotein family.</text>
</comment>
<dbReference type="InterPro" id="IPR046953">
    <property type="entry name" value="Spore_GerAC-like_C"/>
</dbReference>
<protein>
    <submittedName>
        <fullName evidence="10">Germination, Ger(X)C family protein</fullName>
    </submittedName>
    <submittedName>
        <fullName evidence="11">Spore germination protein GerKC</fullName>
    </submittedName>
</protein>
<accession>A0A0B5XEC7</accession>
<dbReference type="FunFam" id="3.30.300.210:FF:000002">
    <property type="entry name" value="Ger(X)C family spore germination protein"/>
    <property type="match status" value="1"/>
</dbReference>
<dbReference type="GO" id="GO:0009847">
    <property type="term" value="P:spore germination"/>
    <property type="evidence" value="ECO:0007669"/>
    <property type="project" value="InterPro"/>
</dbReference>
<feature type="domain" description="Spore germination protein N-terminal" evidence="9">
    <location>
        <begin position="23"/>
        <end position="193"/>
    </location>
</feature>
<keyword evidence="6" id="KW-0564">Palmitate</keyword>
<proteinExistence type="inferred from homology"/>
<dbReference type="NCBIfam" id="TIGR02887">
    <property type="entry name" value="spore_ger_x_C"/>
    <property type="match status" value="1"/>
</dbReference>
<dbReference type="PROSITE" id="PS51257">
    <property type="entry name" value="PROKAR_LIPOPROTEIN"/>
    <property type="match status" value="1"/>
</dbReference>